<dbReference type="HOGENOM" id="CLU_061127_0_0_7"/>
<gene>
    <name evidence="2" type="ORF">DESAM_21180</name>
</gene>
<dbReference type="Proteomes" id="UP000010808">
    <property type="component" value="Chromosome"/>
</dbReference>
<dbReference type="InterPro" id="IPR003331">
    <property type="entry name" value="UDP_GlcNAc_Epimerase_2_dom"/>
</dbReference>
<dbReference type="KEGG" id="dhy:DESAM_21180"/>
<dbReference type="GO" id="GO:0008761">
    <property type="term" value="F:UDP-N-acetylglucosamine 2-epimerase activity"/>
    <property type="evidence" value="ECO:0007669"/>
    <property type="project" value="UniProtKB-EC"/>
</dbReference>
<keyword evidence="3" id="KW-1185">Reference proteome</keyword>
<dbReference type="EMBL" id="FO203522">
    <property type="protein sequence ID" value="CCO23461.1"/>
    <property type="molecule type" value="Genomic_DNA"/>
</dbReference>
<dbReference type="InterPro" id="IPR020004">
    <property type="entry name" value="UDP-GlcNAc_Epase"/>
</dbReference>
<dbReference type="PANTHER" id="PTHR43174:SF3">
    <property type="entry name" value="UDP-N-ACETYLGLUCOSAMINE 2-EPIMERASE"/>
    <property type="match status" value="1"/>
</dbReference>
<dbReference type="InterPro" id="IPR029767">
    <property type="entry name" value="WecB-like"/>
</dbReference>
<dbReference type="Gene3D" id="3.40.50.2000">
    <property type="entry name" value="Glycogen Phosphorylase B"/>
    <property type="match status" value="2"/>
</dbReference>
<dbReference type="EC" id="5.1.3.14" evidence="2"/>
<dbReference type="RefSeq" id="WP_015336065.1">
    <property type="nucleotide sequence ID" value="NC_020055.1"/>
</dbReference>
<keyword evidence="2" id="KW-0413">Isomerase</keyword>
<name>L0RD47_9BACT</name>
<reference evidence="2 3" key="1">
    <citation type="submission" date="2012-10" db="EMBL/GenBank/DDBJ databases">
        <authorList>
            <person name="Genoscope - CEA"/>
        </authorList>
    </citation>
    <scope>NUCLEOTIDE SEQUENCE [LARGE SCALE GENOMIC DNA]</scope>
    <source>
        <strain evidence="3">AM13 / DSM 14728</strain>
    </source>
</reference>
<protein>
    <submittedName>
        <fullName evidence="2">UDP-N-acetyl-D-glucosamine 2-epimerase, UDP-hydrolysing</fullName>
        <ecNumber evidence="2">5.1.3.14</ecNumber>
    </submittedName>
</protein>
<evidence type="ECO:0000259" key="1">
    <source>
        <dbReference type="Pfam" id="PF02350"/>
    </source>
</evidence>
<dbReference type="Pfam" id="PF02350">
    <property type="entry name" value="Epimerase_2"/>
    <property type="match status" value="1"/>
</dbReference>
<sequence length="373" mass="41552">MKKIVFLTGTRADFGKLKSLIFSVQKSPELESHVFVTGMHMLAKYGPTHIELDKAGVKNMYKYINQRSGTDMDVALSNTIIGFSNYVHEVKPDLIIVHGDRVEALAGAIVGSFNTILVGHIEGGEISGTIDEFIRHSITKLANVHFVSNKVAAKRLVQMGENADSIFEIGSPDIDVMLNSNLPGIASVKKRYEINFDSYKILLYHPVTTELLSLKERAGEVVDACIESGEKFVVIYPNNDKGTEIIFKAYEKFHGNDRFRLLPSMRFEFFLSLLKHSTGIVGNSSAGIGEAGVYGVPAINVGSRQYNRSKCDSIVHAPEDKDKIIECLKKIEGLRIPCNFEFGDGKSTERFMSILDRGDLWKIKHQKQFVDIS</sequence>
<dbReference type="eggNOG" id="COG0381">
    <property type="taxonomic scope" value="Bacteria"/>
</dbReference>
<dbReference type="PATRIC" id="fig|1121451.3.peg.1433"/>
<dbReference type="OrthoDB" id="9803238at2"/>
<feature type="domain" description="UDP-N-acetylglucosamine 2-epimerase" evidence="1">
    <location>
        <begin position="24"/>
        <end position="355"/>
    </location>
</feature>
<accession>L0RD47</accession>
<dbReference type="AlphaFoldDB" id="L0RD47"/>
<dbReference type="PANTHER" id="PTHR43174">
    <property type="entry name" value="UDP-N-ACETYLGLUCOSAMINE 2-EPIMERASE"/>
    <property type="match status" value="1"/>
</dbReference>
<dbReference type="GO" id="GO:0004553">
    <property type="term" value="F:hydrolase activity, hydrolyzing O-glycosyl compounds"/>
    <property type="evidence" value="ECO:0007669"/>
    <property type="project" value="InterPro"/>
</dbReference>
<dbReference type="NCBIfam" id="TIGR03568">
    <property type="entry name" value="NeuC_NnaA"/>
    <property type="match status" value="1"/>
</dbReference>
<evidence type="ECO:0000313" key="2">
    <source>
        <dbReference type="EMBL" id="CCO23461.1"/>
    </source>
</evidence>
<proteinExistence type="predicted"/>
<evidence type="ECO:0000313" key="3">
    <source>
        <dbReference type="Proteomes" id="UP000010808"/>
    </source>
</evidence>
<dbReference type="SUPFAM" id="SSF53756">
    <property type="entry name" value="UDP-Glycosyltransferase/glycogen phosphorylase"/>
    <property type="match status" value="1"/>
</dbReference>
<dbReference type="STRING" id="1121451.DESAM_21180"/>
<organism evidence="2 3">
    <name type="scientific">Maridesulfovibrio hydrothermalis AM13 = DSM 14728</name>
    <dbReference type="NCBI Taxonomy" id="1121451"/>
    <lineage>
        <taxon>Bacteria</taxon>
        <taxon>Pseudomonadati</taxon>
        <taxon>Thermodesulfobacteriota</taxon>
        <taxon>Desulfovibrionia</taxon>
        <taxon>Desulfovibrionales</taxon>
        <taxon>Desulfovibrionaceae</taxon>
        <taxon>Maridesulfovibrio</taxon>
    </lineage>
</organism>
<dbReference type="GO" id="GO:0006047">
    <property type="term" value="P:UDP-N-acetylglucosamine metabolic process"/>
    <property type="evidence" value="ECO:0007669"/>
    <property type="project" value="InterPro"/>
</dbReference>